<name>A0ABU0JX14_HATLI</name>
<keyword evidence="2" id="KW-1185">Reference proteome</keyword>
<evidence type="ECO:0000313" key="1">
    <source>
        <dbReference type="EMBL" id="MDQ0480669.1"/>
    </source>
</evidence>
<dbReference type="Proteomes" id="UP001224418">
    <property type="component" value="Unassembled WGS sequence"/>
</dbReference>
<evidence type="ECO:0000313" key="2">
    <source>
        <dbReference type="Proteomes" id="UP001224418"/>
    </source>
</evidence>
<gene>
    <name evidence="1" type="ORF">QOZ93_002419</name>
</gene>
<proteinExistence type="predicted"/>
<accession>A0ABU0JX14</accession>
<dbReference type="EMBL" id="JAUSWN010000025">
    <property type="protein sequence ID" value="MDQ0480669.1"/>
    <property type="molecule type" value="Genomic_DNA"/>
</dbReference>
<dbReference type="RefSeq" id="WP_307356745.1">
    <property type="nucleotide sequence ID" value="NZ_BAAACJ010000038.1"/>
</dbReference>
<comment type="caution">
    <text evidence="1">The sequence shown here is derived from an EMBL/GenBank/DDBJ whole genome shotgun (WGS) entry which is preliminary data.</text>
</comment>
<reference evidence="1 2" key="1">
    <citation type="submission" date="2023-07" db="EMBL/GenBank/DDBJ databases">
        <title>Genomic Encyclopedia of Type Strains, Phase IV (KMG-IV): sequencing the most valuable type-strain genomes for metagenomic binning, comparative biology and taxonomic classification.</title>
        <authorList>
            <person name="Goeker M."/>
        </authorList>
    </citation>
    <scope>NUCLEOTIDE SEQUENCE [LARGE SCALE GENOMIC DNA]</scope>
    <source>
        <strain evidence="1 2">DSM 1400</strain>
    </source>
</reference>
<sequence length="71" mass="8542">MTKNKNSKNYENKEINLILSEFIFVFKKGNIPTQKFWRKLLANYTNNNYTEFISEIPDGDERIIFRFSNKS</sequence>
<protein>
    <submittedName>
        <fullName evidence="1">Uncharacterized protein</fullName>
    </submittedName>
</protein>
<organism evidence="1 2">
    <name type="scientific">Hathewaya limosa</name>
    <name type="common">Clostridium limosum</name>
    <dbReference type="NCBI Taxonomy" id="1536"/>
    <lineage>
        <taxon>Bacteria</taxon>
        <taxon>Bacillati</taxon>
        <taxon>Bacillota</taxon>
        <taxon>Clostridia</taxon>
        <taxon>Eubacteriales</taxon>
        <taxon>Clostridiaceae</taxon>
        <taxon>Hathewaya</taxon>
    </lineage>
</organism>